<feature type="transmembrane region" description="Helical" evidence="1">
    <location>
        <begin position="42"/>
        <end position="62"/>
    </location>
</feature>
<evidence type="ECO:0000313" key="2">
    <source>
        <dbReference type="Proteomes" id="UP000887565"/>
    </source>
</evidence>
<dbReference type="Proteomes" id="UP000887565">
    <property type="component" value="Unplaced"/>
</dbReference>
<evidence type="ECO:0000313" key="3">
    <source>
        <dbReference type="WBParaSite" id="nRc.2.0.1.t23434-RA"/>
    </source>
</evidence>
<evidence type="ECO:0000256" key="1">
    <source>
        <dbReference type="SAM" id="Phobius"/>
    </source>
</evidence>
<reference evidence="3" key="1">
    <citation type="submission" date="2022-11" db="UniProtKB">
        <authorList>
            <consortium name="WormBaseParasite"/>
        </authorList>
    </citation>
    <scope>IDENTIFICATION</scope>
</reference>
<keyword evidence="1" id="KW-1133">Transmembrane helix</keyword>
<keyword evidence="1" id="KW-0472">Membrane</keyword>
<organism evidence="2 3">
    <name type="scientific">Romanomermis culicivorax</name>
    <name type="common">Nematode worm</name>
    <dbReference type="NCBI Taxonomy" id="13658"/>
    <lineage>
        <taxon>Eukaryota</taxon>
        <taxon>Metazoa</taxon>
        <taxon>Ecdysozoa</taxon>
        <taxon>Nematoda</taxon>
        <taxon>Enoplea</taxon>
        <taxon>Dorylaimia</taxon>
        <taxon>Mermithida</taxon>
        <taxon>Mermithoidea</taxon>
        <taxon>Mermithidae</taxon>
        <taxon>Romanomermis</taxon>
    </lineage>
</organism>
<dbReference type="AlphaFoldDB" id="A0A915JAC7"/>
<protein>
    <submittedName>
        <fullName evidence="3">Transmembrane protein</fullName>
    </submittedName>
</protein>
<name>A0A915JAC7_ROMCU</name>
<dbReference type="WBParaSite" id="nRc.2.0.1.t23434-RA">
    <property type="protein sequence ID" value="nRc.2.0.1.t23434-RA"/>
    <property type="gene ID" value="nRc.2.0.1.g23434"/>
</dbReference>
<accession>A0A915JAC7</accession>
<sequence>MFRKLFASCRSGRGNVLGLVLPEEDFFGSKMSLEYCVDMRPLLFHFVGFRALFVVITFCPLARSHWRSAFINITCPAFFLGDYYLL</sequence>
<proteinExistence type="predicted"/>
<keyword evidence="2" id="KW-1185">Reference proteome</keyword>
<keyword evidence="1" id="KW-0812">Transmembrane</keyword>